<dbReference type="Pfam" id="PF07730">
    <property type="entry name" value="HisKA_3"/>
    <property type="match status" value="1"/>
</dbReference>
<dbReference type="InterPro" id="IPR003594">
    <property type="entry name" value="HATPase_dom"/>
</dbReference>
<dbReference type="InterPro" id="IPR029095">
    <property type="entry name" value="NarX-like_N"/>
</dbReference>
<dbReference type="InterPro" id="IPR016380">
    <property type="entry name" value="Sig_transdc_His_kin_NarX/NarQ"/>
</dbReference>
<accession>A0A4P9VW75</accession>
<evidence type="ECO:0000256" key="11">
    <source>
        <dbReference type="ARBA" id="ARBA00022989"/>
    </source>
</evidence>
<keyword evidence="10 14" id="KW-0067">ATP-binding</keyword>
<dbReference type="AlphaFoldDB" id="A0A4P9VW75"/>
<keyword evidence="8 14" id="KW-0547">Nucleotide-binding</keyword>
<evidence type="ECO:0000256" key="4">
    <source>
        <dbReference type="ARBA" id="ARBA00022519"/>
    </source>
</evidence>
<keyword evidence="3 14" id="KW-1003">Cell membrane</keyword>
<dbReference type="Gene3D" id="1.20.120.960">
    <property type="entry name" value="Histidine kinase NarX, sensor domain"/>
    <property type="match status" value="1"/>
</dbReference>
<dbReference type="PROSITE" id="PS50109">
    <property type="entry name" value="HIS_KIN"/>
    <property type="match status" value="1"/>
</dbReference>
<keyword evidence="11 15" id="KW-1133">Transmembrane helix</keyword>
<comment type="caution">
    <text evidence="18">The sequence shown here is derived from an EMBL/GenBank/DDBJ whole genome shotgun (WGS) entry which is preliminary data.</text>
</comment>
<keyword evidence="4 14" id="KW-0997">Cell inner membrane</keyword>
<keyword evidence="13 14" id="KW-0472">Membrane</keyword>
<dbReference type="SUPFAM" id="SSF158472">
    <property type="entry name" value="HAMP domain-like"/>
    <property type="match status" value="1"/>
</dbReference>
<evidence type="ECO:0000313" key="18">
    <source>
        <dbReference type="EMBL" id="RDH46652.1"/>
    </source>
</evidence>
<evidence type="ECO:0000256" key="6">
    <source>
        <dbReference type="ARBA" id="ARBA00022679"/>
    </source>
</evidence>
<dbReference type="CDD" id="cd19408">
    <property type="entry name" value="NarX_NarQ_sensor"/>
    <property type="match status" value="1"/>
</dbReference>
<dbReference type="PROSITE" id="PS50885">
    <property type="entry name" value="HAMP"/>
    <property type="match status" value="1"/>
</dbReference>
<evidence type="ECO:0000256" key="8">
    <source>
        <dbReference type="ARBA" id="ARBA00022741"/>
    </source>
</evidence>
<dbReference type="GO" id="GO:0046983">
    <property type="term" value="F:protein dimerization activity"/>
    <property type="evidence" value="ECO:0007669"/>
    <property type="project" value="UniProtKB-UniRule"/>
</dbReference>
<dbReference type="PANTHER" id="PTHR24421">
    <property type="entry name" value="NITRATE/NITRITE SENSOR PROTEIN NARX-RELATED"/>
    <property type="match status" value="1"/>
</dbReference>
<dbReference type="InterPro" id="IPR011712">
    <property type="entry name" value="Sig_transdc_His_kin_sub3_dim/P"/>
</dbReference>
<sequence length="612" mass="70086">MLQKLRKSITFRMGALMVMLVMLTLITISSSYFISESTDQDAAAVNIAGSLRMQSYRLLNLVMRNAIERQTSQSVYPLLEEFSRSLTAPALLQEVRGETTALSKQYQVVKQQWFSDIKKQIEKETYSWNSLQLNFLQHKIESFVVEIDKLVHLYQRLAEKKIDTLRLVQIIALFATTCLAYFSVKIFQQHVVLPLQHLTHCAHKIGLGNFSQNIIVSHDDELGLLAKTINKMCVDISQMYTKLEQRVEAKTKALNQSNQSLNFLYQVARDINEKSEGHNFFKQWLESLARIINVNAIDLCLKTIDAQIPYEHYKTHTIENACLPLDCEECMHSELTLSSKDGCTKVRFPLIKDGNNYGVLVFTMSENRQLQPWEEQLINSFASQVAVALSLRGQLYQERRIALMNERTVIARELHDSLAQALSYLKIQVTRLKRALPTEKQPSHISDIVIELREGITSAYQQLRELLTTFRLQIPEKGLQAALAQTVKQTYDQHAGFEVKLDYQIQHLPLTPNEEIHLLQLIREAMQNAIHHSLGNKLLVSLVVNDDQHIKISVIDNGVGISESPEKLNHYGLAIMRERSRHLKGVLEIKRLEQGGTGVFFEFIPFCLQEKG</sequence>
<reference evidence="18 19" key="1">
    <citation type="submission" date="2017-04" db="EMBL/GenBank/DDBJ databases">
        <title>Draft genome sequence of Zooshikella ganghwensis VG4 isolated from Red Sea sediments.</title>
        <authorList>
            <person name="Rehman Z."/>
            <person name="Alam I."/>
            <person name="Kamau A."/>
            <person name="Bajic V."/>
            <person name="Leiknes T."/>
        </authorList>
    </citation>
    <scope>NUCLEOTIDE SEQUENCE [LARGE SCALE GENOMIC DNA]</scope>
    <source>
        <strain evidence="18 19">VG4</strain>
    </source>
</reference>
<dbReference type="InterPro" id="IPR005467">
    <property type="entry name" value="His_kinase_dom"/>
</dbReference>
<dbReference type="InterPro" id="IPR029016">
    <property type="entry name" value="GAF-like_dom_sf"/>
</dbReference>
<evidence type="ECO:0000256" key="7">
    <source>
        <dbReference type="ARBA" id="ARBA00022692"/>
    </source>
</evidence>
<dbReference type="PANTHER" id="PTHR24421:SF10">
    <property type="entry name" value="NITRATE_NITRITE SENSOR PROTEIN NARQ"/>
    <property type="match status" value="1"/>
</dbReference>
<dbReference type="Gene3D" id="1.20.5.1930">
    <property type="match status" value="1"/>
</dbReference>
<evidence type="ECO:0000256" key="5">
    <source>
        <dbReference type="ARBA" id="ARBA00022553"/>
    </source>
</evidence>
<evidence type="ECO:0000256" key="13">
    <source>
        <dbReference type="ARBA" id="ARBA00023136"/>
    </source>
</evidence>
<dbReference type="Gene3D" id="3.30.450.40">
    <property type="match status" value="1"/>
</dbReference>
<organism evidence="18 19">
    <name type="scientific">Zooshikella ganghwensis</name>
    <dbReference type="NCBI Taxonomy" id="202772"/>
    <lineage>
        <taxon>Bacteria</taxon>
        <taxon>Pseudomonadati</taxon>
        <taxon>Pseudomonadota</taxon>
        <taxon>Gammaproteobacteria</taxon>
        <taxon>Oceanospirillales</taxon>
        <taxon>Zooshikellaceae</taxon>
        <taxon>Zooshikella</taxon>
    </lineage>
</organism>
<keyword evidence="5" id="KW-0597">Phosphoprotein</keyword>
<dbReference type="SUPFAM" id="SSF55781">
    <property type="entry name" value="GAF domain-like"/>
    <property type="match status" value="2"/>
</dbReference>
<evidence type="ECO:0000259" key="16">
    <source>
        <dbReference type="PROSITE" id="PS50109"/>
    </source>
</evidence>
<dbReference type="Pfam" id="PF13675">
    <property type="entry name" value="PilJ"/>
    <property type="match status" value="1"/>
</dbReference>
<keyword evidence="9 14" id="KW-0418">Kinase</keyword>
<dbReference type="GO" id="GO:0005886">
    <property type="term" value="C:plasma membrane"/>
    <property type="evidence" value="ECO:0007669"/>
    <property type="project" value="UniProtKB-SubCell"/>
</dbReference>
<evidence type="ECO:0000256" key="14">
    <source>
        <dbReference type="PIRNR" id="PIRNR003167"/>
    </source>
</evidence>
<keyword evidence="19" id="KW-1185">Reference proteome</keyword>
<dbReference type="Gene3D" id="6.10.340.10">
    <property type="match status" value="1"/>
</dbReference>
<comment type="catalytic activity">
    <reaction evidence="1 14">
        <text>ATP + protein L-histidine = ADP + protein N-phospho-L-histidine.</text>
        <dbReference type="EC" id="2.7.13.3"/>
    </reaction>
</comment>
<evidence type="ECO:0000256" key="9">
    <source>
        <dbReference type="ARBA" id="ARBA00022777"/>
    </source>
</evidence>
<feature type="domain" description="Histidine kinase" evidence="16">
    <location>
        <begin position="409"/>
        <end position="603"/>
    </location>
</feature>
<dbReference type="Gene3D" id="3.30.565.10">
    <property type="entry name" value="Histidine kinase-like ATPase, C-terminal domain"/>
    <property type="match status" value="1"/>
</dbReference>
<dbReference type="Pfam" id="PF00672">
    <property type="entry name" value="HAMP"/>
    <property type="match status" value="1"/>
</dbReference>
<dbReference type="Pfam" id="PF02518">
    <property type="entry name" value="HATPase_c"/>
    <property type="match status" value="1"/>
</dbReference>
<dbReference type="EMBL" id="NDXW01000001">
    <property type="protein sequence ID" value="RDH46652.1"/>
    <property type="molecule type" value="Genomic_DNA"/>
</dbReference>
<dbReference type="InterPro" id="IPR036890">
    <property type="entry name" value="HATPase_C_sf"/>
</dbReference>
<dbReference type="Proteomes" id="UP000257039">
    <property type="component" value="Unassembled WGS sequence"/>
</dbReference>
<dbReference type="CDD" id="cd06225">
    <property type="entry name" value="HAMP"/>
    <property type="match status" value="1"/>
</dbReference>
<evidence type="ECO:0000313" key="19">
    <source>
        <dbReference type="Proteomes" id="UP000257039"/>
    </source>
</evidence>
<dbReference type="GO" id="GO:0005524">
    <property type="term" value="F:ATP binding"/>
    <property type="evidence" value="ECO:0007669"/>
    <property type="project" value="UniProtKB-UniRule"/>
</dbReference>
<keyword evidence="12 14" id="KW-0902">Two-component regulatory system</keyword>
<dbReference type="InterPro" id="IPR050482">
    <property type="entry name" value="Sensor_HK_TwoCompSys"/>
</dbReference>
<dbReference type="GO" id="GO:0000155">
    <property type="term" value="F:phosphorelay sensor kinase activity"/>
    <property type="evidence" value="ECO:0007669"/>
    <property type="project" value="UniProtKB-UniRule"/>
</dbReference>
<dbReference type="CDD" id="cd16917">
    <property type="entry name" value="HATPase_UhpB-NarQ-NarX-like"/>
    <property type="match status" value="1"/>
</dbReference>
<gene>
    <name evidence="18" type="ORF">B9G39_05745</name>
</gene>
<feature type="transmembrane region" description="Helical" evidence="15">
    <location>
        <begin position="12"/>
        <end position="34"/>
    </location>
</feature>
<dbReference type="SMART" id="SM00304">
    <property type="entry name" value="HAMP"/>
    <property type="match status" value="1"/>
</dbReference>
<dbReference type="SUPFAM" id="SSF55874">
    <property type="entry name" value="ATPase domain of HSP90 chaperone/DNA topoisomerase II/histidine kinase"/>
    <property type="match status" value="1"/>
</dbReference>
<feature type="domain" description="HAMP" evidence="17">
    <location>
        <begin position="189"/>
        <end position="241"/>
    </location>
</feature>
<keyword evidence="6 14" id="KW-0808">Transferase</keyword>
<evidence type="ECO:0000256" key="10">
    <source>
        <dbReference type="ARBA" id="ARBA00022840"/>
    </source>
</evidence>
<evidence type="ECO:0000256" key="2">
    <source>
        <dbReference type="ARBA" id="ARBA00004429"/>
    </source>
</evidence>
<keyword evidence="7 15" id="KW-0812">Transmembrane</keyword>
<dbReference type="InterPro" id="IPR003660">
    <property type="entry name" value="HAMP_dom"/>
</dbReference>
<dbReference type="EC" id="2.7.13.3" evidence="14"/>
<evidence type="ECO:0000256" key="1">
    <source>
        <dbReference type="ARBA" id="ARBA00000085"/>
    </source>
</evidence>
<evidence type="ECO:0000259" key="17">
    <source>
        <dbReference type="PROSITE" id="PS50885"/>
    </source>
</evidence>
<protein>
    <recommendedName>
        <fullName evidence="14">Sensor protein</fullName>
        <ecNumber evidence="14">2.7.13.3</ecNumber>
    </recommendedName>
</protein>
<comment type="subcellular location">
    <subcellularLocation>
        <location evidence="2">Cell inner membrane</location>
        <topology evidence="2">Multi-pass membrane protein</topology>
    </subcellularLocation>
</comment>
<dbReference type="PIRSF" id="PIRSF003167">
    <property type="entry name" value="STHK_NarX/NarQ"/>
    <property type="match status" value="1"/>
</dbReference>
<proteinExistence type="predicted"/>
<evidence type="ECO:0000256" key="3">
    <source>
        <dbReference type="ARBA" id="ARBA00022475"/>
    </source>
</evidence>
<evidence type="ECO:0000256" key="15">
    <source>
        <dbReference type="SAM" id="Phobius"/>
    </source>
</evidence>
<dbReference type="SMART" id="SM00387">
    <property type="entry name" value="HATPase_c"/>
    <property type="match status" value="1"/>
</dbReference>
<dbReference type="InterPro" id="IPR042295">
    <property type="entry name" value="NarX-like_N_sf"/>
</dbReference>
<name>A0A4P9VW75_9GAMM</name>
<evidence type="ECO:0000256" key="12">
    <source>
        <dbReference type="ARBA" id="ARBA00023012"/>
    </source>
</evidence>